<proteinExistence type="predicted"/>
<accession>A0A6J4I8T9</accession>
<feature type="non-terminal residue" evidence="2">
    <location>
        <position position="1"/>
    </location>
</feature>
<name>A0A6J4I8T9_9PSEU</name>
<dbReference type="EMBL" id="CADCTH010000219">
    <property type="protein sequence ID" value="CAA9243378.1"/>
    <property type="molecule type" value="Genomic_DNA"/>
</dbReference>
<reference evidence="2" key="1">
    <citation type="submission" date="2020-02" db="EMBL/GenBank/DDBJ databases">
        <authorList>
            <person name="Meier V. D."/>
        </authorList>
    </citation>
    <scope>NUCLEOTIDE SEQUENCE</scope>
    <source>
        <strain evidence="2">AVDCRST_MAG54</strain>
    </source>
</reference>
<protein>
    <submittedName>
        <fullName evidence="2">Uncharacterized protein</fullName>
    </submittedName>
</protein>
<feature type="non-terminal residue" evidence="2">
    <location>
        <position position="38"/>
    </location>
</feature>
<dbReference type="AlphaFoldDB" id="A0A6J4I8T9"/>
<feature type="compositionally biased region" description="Basic residues" evidence="1">
    <location>
        <begin position="18"/>
        <end position="32"/>
    </location>
</feature>
<organism evidence="2">
    <name type="scientific">uncultured Actinomycetospora sp</name>
    <dbReference type="NCBI Taxonomy" id="1135996"/>
    <lineage>
        <taxon>Bacteria</taxon>
        <taxon>Bacillati</taxon>
        <taxon>Actinomycetota</taxon>
        <taxon>Actinomycetes</taxon>
        <taxon>Pseudonocardiales</taxon>
        <taxon>Pseudonocardiaceae</taxon>
        <taxon>Actinomycetospora</taxon>
        <taxon>environmental samples</taxon>
    </lineage>
</organism>
<gene>
    <name evidence="2" type="ORF">AVDCRST_MAG54-1613</name>
</gene>
<sequence length="38" mass="4420">WVTRAAEIRSPSVPCSPRRNRLQRLSSSRRRSLIVTAR</sequence>
<feature type="region of interest" description="Disordered" evidence="1">
    <location>
        <begin position="1"/>
        <end position="38"/>
    </location>
</feature>
<evidence type="ECO:0000313" key="2">
    <source>
        <dbReference type="EMBL" id="CAA9243378.1"/>
    </source>
</evidence>
<evidence type="ECO:0000256" key="1">
    <source>
        <dbReference type="SAM" id="MobiDB-lite"/>
    </source>
</evidence>